<dbReference type="Pfam" id="PF00069">
    <property type="entry name" value="Pkinase"/>
    <property type="match status" value="1"/>
</dbReference>
<keyword evidence="9" id="KW-0460">Magnesium</keyword>
<keyword evidence="5 8" id="KW-0067">ATP-binding</keyword>
<dbReference type="Gene3D" id="3.30.200.20">
    <property type="entry name" value="Phosphorylase Kinase, domain 1"/>
    <property type="match status" value="1"/>
</dbReference>
<dbReference type="InterPro" id="IPR000719">
    <property type="entry name" value="Prot_kinase_dom"/>
</dbReference>
<dbReference type="PROSITE" id="PS00108">
    <property type="entry name" value="PROTEIN_KINASE_ST"/>
    <property type="match status" value="1"/>
</dbReference>
<feature type="compositionally biased region" description="Polar residues" evidence="10">
    <location>
        <begin position="485"/>
        <end position="494"/>
    </location>
</feature>
<reference evidence="12" key="1">
    <citation type="submission" date="2021-02" db="EMBL/GenBank/DDBJ databases">
        <authorList>
            <person name="Nowell W R."/>
        </authorList>
    </citation>
    <scope>NUCLEOTIDE SEQUENCE</scope>
</reference>
<dbReference type="FunFam" id="3.30.200.20:FF:000961">
    <property type="entry name" value="Mitogen-activated protein kinase"/>
    <property type="match status" value="1"/>
</dbReference>
<evidence type="ECO:0000256" key="8">
    <source>
        <dbReference type="PROSITE-ProRule" id="PRU10141"/>
    </source>
</evidence>
<dbReference type="GO" id="GO:0004707">
    <property type="term" value="F:MAP kinase activity"/>
    <property type="evidence" value="ECO:0007669"/>
    <property type="project" value="UniProtKB-EC"/>
</dbReference>
<feature type="region of interest" description="Disordered" evidence="10">
    <location>
        <begin position="483"/>
        <end position="535"/>
    </location>
</feature>
<feature type="compositionally biased region" description="Low complexity" evidence="10">
    <location>
        <begin position="417"/>
        <end position="438"/>
    </location>
</feature>
<evidence type="ECO:0000256" key="10">
    <source>
        <dbReference type="SAM" id="MobiDB-lite"/>
    </source>
</evidence>
<evidence type="ECO:0000256" key="6">
    <source>
        <dbReference type="ARBA" id="ARBA00047592"/>
    </source>
</evidence>
<dbReference type="EMBL" id="CAJNOJ010000018">
    <property type="protein sequence ID" value="CAF0829809.1"/>
    <property type="molecule type" value="Genomic_DNA"/>
</dbReference>
<sequence length="929" mass="104872">MLNTNDERQRDTLEINTNNEQISPLSNRFLVAHSSPVLESTTTEVVIRAHDESFQSSSSTSNSKSSSSVTSRSSRLHFLMMHQHSAVNSPLMYSRCTSLGSLASYDIRSSCNDSYTSECSSVKPSGIISPSDIPDSPPCEPEVIEEEEEEHQQIKPNNRTLTMTMTMNTTSNNSRMTILGETVIEKTLTFNQHGNNDEEHYDGNPLYSSEHSDWNANRMNSSSQKNELCFDDDYPRVFNSENDDGDDDSLIDDQIQYDASFTVPSNENLSVITEESSLIEEMNSNDETNSIKILYDLIKKPHWTNKSSNNQQLANRPHPLVQNTIPSNSLSFDSNDGNQTDDEDEDDDEYDDEKGRELIQRLIEETLARRSVPTDYLHSTSCVLCPLNTPMTTETRSVSSSSSSISASMRSCTCITNRSSNSVSQPQRSQSSPARSSSTGVDDSKRQTNKQRENTIHHTRTSYLRLRQAQQNKRLHQQDKKYYTAKTNGGTSTKQQQQQSMHHPYYTNTLGTPSYSSSSTSSSSNSSAAVPSSTNETEPGDFLIGYGAFGVIWAVTDPRTSRRVALKKMPNVFQSVVAARRAFREIKMLCTFRHDNILQAVDILQPPSQIDLFNEVYILTELMQIDLHKIIVSQQALSIDHCKVFLYQILRGLKFLHSAGVIHRDLKPGNLLVNSDCLLKICDFGLARTEELDKTKCMTQEVVTQYYRAPELLLGAQHYSYAIDVWSVGCIFAELLGRRILFQASSPLKQLDLILNLLGTPPLEEISTACDGAKSYILSKTWRAAKVNTLYSLSKNVTHEAVLLLLRMLTWDPRKRITITQALEHNYIHEGRIRYHSCMCRCCFSTPSGRQYTVNLEPVRGFRYDDSDENFCSIRQAKEYMHKLLTEFSQANTVPLRLNHDSPLYKTFATSQVAQAHELPPSPVAWDKL</sequence>
<dbReference type="PROSITE" id="PS01351">
    <property type="entry name" value="MAPK"/>
    <property type="match status" value="1"/>
</dbReference>
<organism evidence="12 13">
    <name type="scientific">Adineta ricciae</name>
    <name type="common">Rotifer</name>
    <dbReference type="NCBI Taxonomy" id="249248"/>
    <lineage>
        <taxon>Eukaryota</taxon>
        <taxon>Metazoa</taxon>
        <taxon>Spiralia</taxon>
        <taxon>Gnathifera</taxon>
        <taxon>Rotifera</taxon>
        <taxon>Eurotatoria</taxon>
        <taxon>Bdelloidea</taxon>
        <taxon>Adinetida</taxon>
        <taxon>Adinetidae</taxon>
        <taxon>Adineta</taxon>
    </lineage>
</organism>
<dbReference type="OrthoDB" id="192887at2759"/>
<dbReference type="InterPro" id="IPR011009">
    <property type="entry name" value="Kinase-like_dom_sf"/>
</dbReference>
<dbReference type="SUPFAM" id="SSF56112">
    <property type="entry name" value="Protein kinase-like (PK-like)"/>
    <property type="match status" value="1"/>
</dbReference>
<feature type="binding site" evidence="8">
    <location>
        <position position="567"/>
    </location>
    <ligand>
        <name>ATP</name>
        <dbReference type="ChEBI" id="CHEBI:30616"/>
    </ligand>
</feature>
<feature type="region of interest" description="Disordered" evidence="10">
    <location>
        <begin position="417"/>
        <end position="463"/>
    </location>
</feature>
<accession>A0A813UMN0</accession>
<feature type="domain" description="Protein kinase" evidence="11">
    <location>
        <begin position="538"/>
        <end position="828"/>
    </location>
</feature>
<dbReference type="InterPro" id="IPR003527">
    <property type="entry name" value="MAP_kinase_CS"/>
</dbReference>
<feature type="compositionally biased region" description="Acidic residues" evidence="10">
    <location>
        <begin position="339"/>
        <end position="352"/>
    </location>
</feature>
<keyword evidence="2 9" id="KW-0808">Transferase</keyword>
<name>A0A813UMN0_ADIRI</name>
<comment type="cofactor">
    <cofactor evidence="9">
        <name>Mg(2+)</name>
        <dbReference type="ChEBI" id="CHEBI:18420"/>
    </cofactor>
</comment>
<dbReference type="Gene3D" id="1.10.510.10">
    <property type="entry name" value="Transferase(Phosphotransferase) domain 1"/>
    <property type="match status" value="1"/>
</dbReference>
<evidence type="ECO:0000313" key="13">
    <source>
        <dbReference type="Proteomes" id="UP000663852"/>
    </source>
</evidence>
<feature type="compositionally biased region" description="Low complexity" evidence="10">
    <location>
        <begin position="513"/>
        <end position="535"/>
    </location>
</feature>
<dbReference type="FunFam" id="1.10.510.10:FF:000040">
    <property type="entry name" value="Mitogen-activated protein kinase"/>
    <property type="match status" value="1"/>
</dbReference>
<dbReference type="AlphaFoldDB" id="A0A813UMN0"/>
<comment type="catalytic activity">
    <reaction evidence="7">
        <text>L-seryl-[protein] + ATP = O-phospho-L-seryl-[protein] + ADP + H(+)</text>
        <dbReference type="Rhea" id="RHEA:17989"/>
        <dbReference type="Rhea" id="RHEA-COMP:9863"/>
        <dbReference type="Rhea" id="RHEA-COMP:11604"/>
        <dbReference type="ChEBI" id="CHEBI:15378"/>
        <dbReference type="ChEBI" id="CHEBI:29999"/>
        <dbReference type="ChEBI" id="CHEBI:30616"/>
        <dbReference type="ChEBI" id="CHEBI:83421"/>
        <dbReference type="ChEBI" id="CHEBI:456216"/>
        <dbReference type="EC" id="2.7.11.24"/>
    </reaction>
</comment>
<keyword evidence="4 9" id="KW-0418">Kinase</keyword>
<comment type="activity regulation">
    <text evidence="9">Activated by threonine and tyrosine phosphorylation.</text>
</comment>
<proteinExistence type="inferred from homology"/>
<protein>
    <recommendedName>
        <fullName evidence="9">Mitogen-activated protein kinase</fullName>
        <ecNumber evidence="9">2.7.11.24</ecNumber>
    </recommendedName>
</protein>
<comment type="catalytic activity">
    <reaction evidence="6 9">
        <text>L-threonyl-[protein] + ATP = O-phospho-L-threonyl-[protein] + ADP + H(+)</text>
        <dbReference type="Rhea" id="RHEA:46608"/>
        <dbReference type="Rhea" id="RHEA-COMP:11060"/>
        <dbReference type="Rhea" id="RHEA-COMP:11605"/>
        <dbReference type="ChEBI" id="CHEBI:15378"/>
        <dbReference type="ChEBI" id="CHEBI:30013"/>
        <dbReference type="ChEBI" id="CHEBI:30616"/>
        <dbReference type="ChEBI" id="CHEBI:61977"/>
        <dbReference type="ChEBI" id="CHEBI:456216"/>
        <dbReference type="EC" id="2.7.11.24"/>
    </reaction>
</comment>
<dbReference type="InterPro" id="IPR050117">
    <property type="entry name" value="MAPK"/>
</dbReference>
<dbReference type="PANTHER" id="PTHR24055">
    <property type="entry name" value="MITOGEN-ACTIVATED PROTEIN KINASE"/>
    <property type="match status" value="1"/>
</dbReference>
<feature type="compositionally biased region" description="Polar residues" evidence="10">
    <location>
        <begin position="321"/>
        <end position="338"/>
    </location>
</feature>
<dbReference type="PROSITE" id="PS50011">
    <property type="entry name" value="PROTEIN_KINASE_DOM"/>
    <property type="match status" value="1"/>
</dbReference>
<dbReference type="Proteomes" id="UP000663852">
    <property type="component" value="Unassembled WGS sequence"/>
</dbReference>
<evidence type="ECO:0000313" key="12">
    <source>
        <dbReference type="EMBL" id="CAF0829809.1"/>
    </source>
</evidence>
<dbReference type="SMART" id="SM00220">
    <property type="entry name" value="S_TKc"/>
    <property type="match status" value="1"/>
</dbReference>
<feature type="compositionally biased region" description="Basic and acidic residues" evidence="10">
    <location>
        <begin position="442"/>
        <end position="456"/>
    </location>
</feature>
<dbReference type="EC" id="2.7.11.24" evidence="9"/>
<dbReference type="PROSITE" id="PS00107">
    <property type="entry name" value="PROTEIN_KINASE_ATP"/>
    <property type="match status" value="1"/>
</dbReference>
<gene>
    <name evidence="12" type="ORF">EDS130_LOCUS6278</name>
</gene>
<comment type="caution">
    <text evidence="12">The sequence shown here is derived from an EMBL/GenBank/DDBJ whole genome shotgun (WGS) entry which is preliminary data.</text>
</comment>
<evidence type="ECO:0000256" key="2">
    <source>
        <dbReference type="ARBA" id="ARBA00022679"/>
    </source>
</evidence>
<feature type="region of interest" description="Disordered" evidence="10">
    <location>
        <begin position="306"/>
        <end position="353"/>
    </location>
</feature>
<evidence type="ECO:0000256" key="4">
    <source>
        <dbReference type="ARBA" id="ARBA00022777"/>
    </source>
</evidence>
<evidence type="ECO:0000256" key="9">
    <source>
        <dbReference type="RuleBase" id="RU361165"/>
    </source>
</evidence>
<evidence type="ECO:0000259" key="11">
    <source>
        <dbReference type="PROSITE" id="PS50011"/>
    </source>
</evidence>
<dbReference type="InterPro" id="IPR008271">
    <property type="entry name" value="Ser/Thr_kinase_AS"/>
</dbReference>
<keyword evidence="3 8" id="KW-0547">Nucleotide-binding</keyword>
<keyword evidence="1 9" id="KW-0723">Serine/threonine-protein kinase</keyword>
<evidence type="ECO:0000256" key="5">
    <source>
        <dbReference type="ARBA" id="ARBA00022840"/>
    </source>
</evidence>
<evidence type="ECO:0000256" key="7">
    <source>
        <dbReference type="ARBA" id="ARBA00048312"/>
    </source>
</evidence>
<dbReference type="InterPro" id="IPR017441">
    <property type="entry name" value="Protein_kinase_ATP_BS"/>
</dbReference>
<evidence type="ECO:0000256" key="3">
    <source>
        <dbReference type="ARBA" id="ARBA00022741"/>
    </source>
</evidence>
<evidence type="ECO:0000256" key="1">
    <source>
        <dbReference type="ARBA" id="ARBA00022527"/>
    </source>
</evidence>
<dbReference type="GO" id="GO:0005524">
    <property type="term" value="F:ATP binding"/>
    <property type="evidence" value="ECO:0007669"/>
    <property type="project" value="UniProtKB-UniRule"/>
</dbReference>
<comment type="similarity">
    <text evidence="9">Belongs to the protein kinase superfamily. Ser/Thr protein kinase family. MAP kinase subfamily.</text>
</comment>